<dbReference type="PANTHER" id="PTHR12286:SF5">
    <property type="entry name" value="SACCHAROPINE DEHYDROGENASE-LIKE OXIDOREDUCTASE"/>
    <property type="match status" value="1"/>
</dbReference>
<dbReference type="SUPFAM" id="SSF51735">
    <property type="entry name" value="NAD(P)-binding Rossmann-fold domains"/>
    <property type="match status" value="1"/>
</dbReference>
<name>A0ABP0NVF9_9DINO</name>
<reference evidence="3 4" key="1">
    <citation type="submission" date="2024-02" db="EMBL/GenBank/DDBJ databases">
        <authorList>
            <person name="Chen Y."/>
            <person name="Shah S."/>
            <person name="Dougan E. K."/>
            <person name="Thang M."/>
            <person name="Chan C."/>
        </authorList>
    </citation>
    <scope>NUCLEOTIDE SEQUENCE [LARGE SCALE GENOMIC DNA]</scope>
</reference>
<organism evidence="3 4">
    <name type="scientific">Durusdinium trenchii</name>
    <dbReference type="NCBI Taxonomy" id="1381693"/>
    <lineage>
        <taxon>Eukaryota</taxon>
        <taxon>Sar</taxon>
        <taxon>Alveolata</taxon>
        <taxon>Dinophyceae</taxon>
        <taxon>Suessiales</taxon>
        <taxon>Symbiodiniaceae</taxon>
        <taxon>Durusdinium</taxon>
    </lineage>
</organism>
<dbReference type="Proteomes" id="UP001642484">
    <property type="component" value="Unassembled WGS sequence"/>
</dbReference>
<feature type="domain" description="Saccharopine dehydrogenase NADP binding" evidence="2">
    <location>
        <begin position="5"/>
        <end position="125"/>
    </location>
</feature>
<comment type="similarity">
    <text evidence="1">Belongs to the saccharopine dehydrogenase family.</text>
</comment>
<dbReference type="Gene3D" id="3.40.50.720">
    <property type="entry name" value="NAD(P)-binding Rossmann-like Domain"/>
    <property type="match status" value="1"/>
</dbReference>
<evidence type="ECO:0000256" key="1">
    <source>
        <dbReference type="ARBA" id="ARBA00038048"/>
    </source>
</evidence>
<dbReference type="PANTHER" id="PTHR12286">
    <property type="entry name" value="SACCHAROPINE DEHYDROGENASE-LIKE OXIDOREDUCTASE"/>
    <property type="match status" value="1"/>
</dbReference>
<dbReference type="Pfam" id="PF03435">
    <property type="entry name" value="Sacchrp_dh_NADP"/>
    <property type="match status" value="1"/>
</dbReference>
<dbReference type="EMBL" id="CAXAMN010022106">
    <property type="protein sequence ID" value="CAK9066440.1"/>
    <property type="molecule type" value="Genomic_DNA"/>
</dbReference>
<dbReference type="InterPro" id="IPR036291">
    <property type="entry name" value="NAD(P)-bd_dom_sf"/>
</dbReference>
<protein>
    <recommendedName>
        <fullName evidence="2">Saccharopine dehydrogenase NADP binding domain-containing protein</fullName>
    </recommendedName>
</protein>
<keyword evidence="4" id="KW-1185">Reference proteome</keyword>
<evidence type="ECO:0000313" key="4">
    <source>
        <dbReference type="Proteomes" id="UP001642484"/>
    </source>
</evidence>
<gene>
    <name evidence="3" type="ORF">CCMP2556_LOCUS32637</name>
</gene>
<dbReference type="InterPro" id="IPR051276">
    <property type="entry name" value="Saccharopine_DH-like_oxidrdct"/>
</dbReference>
<sequence>MTFDVVVLGATGFTGRLACEYLAQRAQKGDVKPVSWAMAGRDLQKLEGIKGELPEVAKEVPLLKVDVKKIEELKEIAKKAKVILNFAGSPYADKALPVVEACASNGCCYVDITGEAPFAKTSAELYDAKAKETKSLILHMCGFDSIPCDIAAFMVAKEMRKRYGMGCSKIRAAVLKTSVGVSGGTIYSGIHMLTTDQENAEAWKDPYGMEPPGGLRGPDRCDGGDTNLPRWDELNERWVMMSPLSNPSVRTVRRSNALMGYEYGQGLSYGEGMAVPGPVSGWLGTTAMGMVVLSLALFPTRWALQRWVLPAPGQGPSRKTLEEGYFTVRTVGRGEKEVDGKNPTVAAQVQSGSGGDPGYKCTALMAVESALCCALQRSACAEGGVHTPASGLGQTLVDRLNDAGMKLFVEPRTEVQDVHSLFSPHAVWTHRGRGSYGSRKLMLRYA</sequence>
<accession>A0ABP0NVF9</accession>
<dbReference type="InterPro" id="IPR005097">
    <property type="entry name" value="Sacchrp_dh_NADP-bd"/>
</dbReference>
<proteinExistence type="inferred from homology"/>
<evidence type="ECO:0000313" key="3">
    <source>
        <dbReference type="EMBL" id="CAK9066440.1"/>
    </source>
</evidence>
<evidence type="ECO:0000259" key="2">
    <source>
        <dbReference type="Pfam" id="PF03435"/>
    </source>
</evidence>
<comment type="caution">
    <text evidence="3">The sequence shown here is derived from an EMBL/GenBank/DDBJ whole genome shotgun (WGS) entry which is preliminary data.</text>
</comment>